<evidence type="ECO:0000259" key="10">
    <source>
        <dbReference type="PROSITE" id="PS50157"/>
    </source>
</evidence>
<protein>
    <recommendedName>
        <fullName evidence="10">C2H2-type domain-containing protein</fullName>
    </recommendedName>
</protein>
<dbReference type="PROSITE" id="PS50157">
    <property type="entry name" value="ZINC_FINGER_C2H2_2"/>
    <property type="match status" value="2"/>
</dbReference>
<keyword evidence="5" id="KW-0862">Zinc</keyword>
<evidence type="ECO:0000256" key="8">
    <source>
        <dbReference type="ARBA" id="ARBA00023242"/>
    </source>
</evidence>
<evidence type="ECO:0000256" key="1">
    <source>
        <dbReference type="ARBA" id="ARBA00004123"/>
    </source>
</evidence>
<feature type="domain" description="C2H2-type" evidence="10">
    <location>
        <begin position="101"/>
        <end position="128"/>
    </location>
</feature>
<dbReference type="RefSeq" id="XP_003682139.1">
    <property type="nucleotide sequence ID" value="XM_003682091.1"/>
</dbReference>
<dbReference type="GeneID" id="11501309"/>
<dbReference type="PANTHER" id="PTHR23235:SF142">
    <property type="entry name" value="ZINC FINGER PROTEIN 384"/>
    <property type="match status" value="1"/>
</dbReference>
<organism evidence="11 12">
    <name type="scientific">Torulaspora delbrueckii</name>
    <name type="common">Yeast</name>
    <name type="synonym">Candida colliculosa</name>
    <dbReference type="NCBI Taxonomy" id="4950"/>
    <lineage>
        <taxon>Eukaryota</taxon>
        <taxon>Fungi</taxon>
        <taxon>Dikarya</taxon>
        <taxon>Ascomycota</taxon>
        <taxon>Saccharomycotina</taxon>
        <taxon>Saccharomycetes</taxon>
        <taxon>Saccharomycetales</taxon>
        <taxon>Saccharomycetaceae</taxon>
        <taxon>Torulaspora</taxon>
    </lineage>
</organism>
<reference evidence="11 12" key="1">
    <citation type="journal article" date="2011" name="Proc. Natl. Acad. Sci. U.S.A.">
        <title>Evolutionary erosion of yeast sex chromosomes by mating-type switching accidents.</title>
        <authorList>
            <person name="Gordon J.L."/>
            <person name="Armisen D."/>
            <person name="Proux-Wera E."/>
            <person name="Oheigeartaigh S.S."/>
            <person name="Byrne K.P."/>
            <person name="Wolfe K.H."/>
        </authorList>
    </citation>
    <scope>NUCLEOTIDE SEQUENCE [LARGE SCALE GENOMIC DNA]</scope>
    <source>
        <strain evidence="12">ATCC 10662 / CBS 1146 / NBRC 0425 / NCYC 2629 / NRRL Y-866</strain>
    </source>
</reference>
<evidence type="ECO:0000256" key="5">
    <source>
        <dbReference type="ARBA" id="ARBA00022833"/>
    </source>
</evidence>
<dbReference type="GO" id="GO:0008270">
    <property type="term" value="F:zinc ion binding"/>
    <property type="evidence" value="ECO:0007669"/>
    <property type="project" value="UniProtKB-KW"/>
</dbReference>
<keyword evidence="12" id="KW-1185">Reference proteome</keyword>
<evidence type="ECO:0000313" key="12">
    <source>
        <dbReference type="Proteomes" id="UP000005627"/>
    </source>
</evidence>
<evidence type="ECO:0000313" key="11">
    <source>
        <dbReference type="EMBL" id="CCE92928.1"/>
    </source>
</evidence>
<dbReference type="InParanoid" id="G8ZWD4"/>
<evidence type="ECO:0000256" key="6">
    <source>
        <dbReference type="ARBA" id="ARBA00023015"/>
    </source>
</evidence>
<dbReference type="KEGG" id="tdl:TDEL_0F01170"/>
<feature type="domain" description="C2H2-type" evidence="10">
    <location>
        <begin position="129"/>
        <end position="158"/>
    </location>
</feature>
<evidence type="ECO:0000256" key="2">
    <source>
        <dbReference type="ARBA" id="ARBA00022723"/>
    </source>
</evidence>
<proteinExistence type="predicted"/>
<evidence type="ECO:0000256" key="3">
    <source>
        <dbReference type="ARBA" id="ARBA00022737"/>
    </source>
</evidence>
<dbReference type="PANTHER" id="PTHR23235">
    <property type="entry name" value="KRUEPPEL-LIKE TRANSCRIPTION FACTOR"/>
    <property type="match status" value="1"/>
</dbReference>
<dbReference type="STRING" id="1076872.G8ZWD4"/>
<dbReference type="PROSITE" id="PS00028">
    <property type="entry name" value="ZINC_FINGER_C2H2_1"/>
    <property type="match status" value="2"/>
</dbReference>
<dbReference type="Proteomes" id="UP000005627">
    <property type="component" value="Chromosome 6"/>
</dbReference>
<keyword evidence="6" id="KW-0805">Transcription regulation</keyword>
<dbReference type="GO" id="GO:0005634">
    <property type="term" value="C:nucleus"/>
    <property type="evidence" value="ECO:0007669"/>
    <property type="project" value="UniProtKB-SubCell"/>
</dbReference>
<dbReference type="SMART" id="SM00355">
    <property type="entry name" value="ZnF_C2H2"/>
    <property type="match status" value="2"/>
</dbReference>
<gene>
    <name evidence="11" type="primary">TDEL0F01170</name>
    <name evidence="11" type="ORF">TDEL_0F01170</name>
</gene>
<dbReference type="FunFam" id="3.30.160.60:FF:000594">
    <property type="entry name" value="Transcription factor HIVEP2"/>
    <property type="match status" value="1"/>
</dbReference>
<comment type="subcellular location">
    <subcellularLocation>
        <location evidence="1">Nucleus</location>
    </subcellularLocation>
</comment>
<dbReference type="SUPFAM" id="SSF57667">
    <property type="entry name" value="beta-beta-alpha zinc fingers"/>
    <property type="match status" value="1"/>
</dbReference>
<dbReference type="Gene3D" id="3.30.160.60">
    <property type="entry name" value="Classic Zinc Finger"/>
    <property type="match status" value="2"/>
</dbReference>
<evidence type="ECO:0000256" key="4">
    <source>
        <dbReference type="ARBA" id="ARBA00022771"/>
    </source>
</evidence>
<accession>G8ZWD4</accession>
<dbReference type="Pfam" id="PF00096">
    <property type="entry name" value="zf-C2H2"/>
    <property type="match status" value="2"/>
</dbReference>
<keyword evidence="3" id="KW-0677">Repeat</keyword>
<dbReference type="HOGENOM" id="CLU_138738_0_0_1"/>
<evidence type="ECO:0000256" key="7">
    <source>
        <dbReference type="ARBA" id="ARBA00023163"/>
    </source>
</evidence>
<dbReference type="eggNOG" id="KOG1721">
    <property type="taxonomic scope" value="Eukaryota"/>
</dbReference>
<evidence type="ECO:0000256" key="9">
    <source>
        <dbReference type="PROSITE-ProRule" id="PRU00042"/>
    </source>
</evidence>
<dbReference type="InterPro" id="IPR036236">
    <property type="entry name" value="Znf_C2H2_sf"/>
</dbReference>
<sequence length="162" mass="17817">MLTSNSAVYNVSYVQGRLQTVQPMRNTVGTRPRDSHVTLPPISSLVPPSSYPAGMPLAGPPPRMVVAPQMATATRVMPTHVQVAPGPVQGPVLNQAVRLRKQCPVCGKVCSRPSTLKTHYLIHTGDTPFKCSWGNCTKSFNVKSNMLRHLKSHERKLKRDPR</sequence>
<keyword evidence="2" id="KW-0479">Metal-binding</keyword>
<dbReference type="GO" id="GO:0000978">
    <property type="term" value="F:RNA polymerase II cis-regulatory region sequence-specific DNA binding"/>
    <property type="evidence" value="ECO:0007669"/>
    <property type="project" value="TreeGrafter"/>
</dbReference>
<dbReference type="EMBL" id="HE616747">
    <property type="protein sequence ID" value="CCE92928.1"/>
    <property type="molecule type" value="Genomic_DNA"/>
</dbReference>
<keyword evidence="7" id="KW-0804">Transcription</keyword>
<keyword evidence="4 9" id="KW-0863">Zinc-finger</keyword>
<dbReference type="GO" id="GO:0000981">
    <property type="term" value="F:DNA-binding transcription factor activity, RNA polymerase II-specific"/>
    <property type="evidence" value="ECO:0007669"/>
    <property type="project" value="TreeGrafter"/>
</dbReference>
<dbReference type="InterPro" id="IPR013087">
    <property type="entry name" value="Znf_C2H2_type"/>
</dbReference>
<dbReference type="AlphaFoldDB" id="G8ZWD4"/>
<dbReference type="OrthoDB" id="6077919at2759"/>
<name>G8ZWD4_TORDE</name>
<keyword evidence="8" id="KW-0539">Nucleus</keyword>